<dbReference type="Proteomes" id="UP000240303">
    <property type="component" value="Segment"/>
</dbReference>
<name>A0A2C9CZL1_9CAUD</name>
<gene>
    <name evidence="1" type="primary">g043</name>
</gene>
<keyword evidence="2" id="KW-1185">Reference proteome</keyword>
<dbReference type="RefSeq" id="YP_009799071.1">
    <property type="nucleotide sequence ID" value="NC_047934.1"/>
</dbReference>
<evidence type="ECO:0000313" key="1">
    <source>
        <dbReference type="EMBL" id="SOL37539.1"/>
    </source>
</evidence>
<sequence>MEGMYESGGYWKITIKGKVHGVHRLLWEVGKKHISLLRI</sequence>
<dbReference type="GeneID" id="54989550"/>
<evidence type="ECO:0000313" key="2">
    <source>
        <dbReference type="Proteomes" id="UP000240303"/>
    </source>
</evidence>
<dbReference type="EMBL" id="LT960606">
    <property type="protein sequence ID" value="SOL37539.1"/>
    <property type="molecule type" value="Genomic_DNA"/>
</dbReference>
<protein>
    <submittedName>
        <fullName evidence="1">Uncharacterized protein</fullName>
    </submittedName>
</protein>
<reference evidence="2" key="1">
    <citation type="submission" date="2017-10" db="EMBL/GenBank/DDBJ databases">
        <authorList>
            <person name="Skurnik M."/>
        </authorList>
    </citation>
    <scope>NUCLEOTIDE SEQUENCE [LARGE SCALE GENOMIC DNA]</scope>
</reference>
<organism evidence="1 2">
    <name type="scientific">Yersinia phage fPS-9</name>
    <dbReference type="NCBI Taxonomy" id="2052746"/>
    <lineage>
        <taxon>Viruses</taxon>
        <taxon>Duplodnaviria</taxon>
        <taxon>Heunggongvirae</taxon>
        <taxon>Uroviricota</taxon>
        <taxon>Caudoviricetes</taxon>
        <taxon>Autographivirales</taxon>
        <taxon>Autotranscriptaviridae</taxon>
        <taxon>Studiervirinae</taxon>
        <taxon>Helsettvirus</taxon>
        <taxon>Helsettvirus fPS9</taxon>
    </lineage>
</organism>
<accession>A0A2C9CZL1</accession>
<proteinExistence type="predicted"/>
<dbReference type="KEGG" id="vg:54989550"/>